<proteinExistence type="predicted"/>
<dbReference type="PANTHER" id="PTHR33112">
    <property type="entry name" value="DOMAIN PROTEIN, PUTATIVE-RELATED"/>
    <property type="match status" value="1"/>
</dbReference>
<accession>A0A0D2F656</accession>
<reference evidence="2 3" key="1">
    <citation type="submission" date="2015-01" db="EMBL/GenBank/DDBJ databases">
        <title>The Genome Sequence of Capronia semiimmersa CBS27337.</title>
        <authorList>
            <consortium name="The Broad Institute Genomics Platform"/>
            <person name="Cuomo C."/>
            <person name="de Hoog S."/>
            <person name="Gorbushina A."/>
            <person name="Stielow B."/>
            <person name="Teixiera M."/>
            <person name="Abouelleil A."/>
            <person name="Chapman S.B."/>
            <person name="Priest M."/>
            <person name="Young S.K."/>
            <person name="Wortman J."/>
            <person name="Nusbaum C."/>
            <person name="Birren B."/>
        </authorList>
    </citation>
    <scope>NUCLEOTIDE SEQUENCE [LARGE SCALE GENOMIC DNA]</scope>
    <source>
        <strain evidence="2 3">CBS 27337</strain>
    </source>
</reference>
<keyword evidence="3" id="KW-1185">Reference proteome</keyword>
<protein>
    <recommendedName>
        <fullName evidence="1">Heterokaryon incompatibility domain-containing protein</fullName>
    </recommendedName>
</protein>
<dbReference type="EMBL" id="KN846962">
    <property type="protein sequence ID" value="KIW63408.1"/>
    <property type="molecule type" value="Genomic_DNA"/>
</dbReference>
<gene>
    <name evidence="2" type="ORF">PV04_10253</name>
</gene>
<evidence type="ECO:0000313" key="2">
    <source>
        <dbReference type="EMBL" id="KIW63408.1"/>
    </source>
</evidence>
<dbReference type="HOGENOM" id="CLU_486585_0_0_1"/>
<organism evidence="2 3">
    <name type="scientific">Phialophora macrospora</name>
    <dbReference type="NCBI Taxonomy" id="1851006"/>
    <lineage>
        <taxon>Eukaryota</taxon>
        <taxon>Fungi</taxon>
        <taxon>Dikarya</taxon>
        <taxon>Ascomycota</taxon>
        <taxon>Pezizomycotina</taxon>
        <taxon>Eurotiomycetes</taxon>
        <taxon>Chaetothyriomycetidae</taxon>
        <taxon>Chaetothyriales</taxon>
        <taxon>Herpotrichiellaceae</taxon>
        <taxon>Phialophora</taxon>
    </lineage>
</organism>
<evidence type="ECO:0000259" key="1">
    <source>
        <dbReference type="Pfam" id="PF06985"/>
    </source>
</evidence>
<dbReference type="Proteomes" id="UP000054266">
    <property type="component" value="Unassembled WGS sequence"/>
</dbReference>
<feature type="domain" description="Heterokaryon incompatibility" evidence="1">
    <location>
        <begin position="171"/>
        <end position="317"/>
    </location>
</feature>
<dbReference type="InterPro" id="IPR010730">
    <property type="entry name" value="HET"/>
</dbReference>
<sequence length="560" mass="64526">MSEQAESGCHLCTILLDGLTKPSVVDANVKPKTNKTRQRVQDIPPEVQLFVEIVRWWHSDYEQPFHGLFLYFREHETGDLTEIADQFFSIADPAPERPIPSRTTNSLASLAWIEKQMSVCRGNHDERGSQNLLTQRLGRQLPKRLLDLSDCVENATVRLIDGKSIPHSTLYTTLSHRWGAEEQLLLKSDTQAGLYSGFPLSVVPILYRDVMSLIRRLGYRYLWIDTLCLKQDDNLELEQQAPLMHLVYSMSELNVSASRSLHDESLYYQRNPLLFTDLAIPTDWTCFPEKRLFILRREHADPLAGEPILSRGWVFQERLLAPRVLHFGGKQLVWECRNTTEAELTGHHQTNKYGLQTKLLFMFSEKHNKPRSLVNFWVKMVEQFSETVTSLEKDRLFAIAGLAAIMDRLCWDRIDIDRGVFCWDGNIPCSRPNEVVRRYFAGIWRYNFAWQLAWYADGTKNGVTTPARPQLYRAPTWSWASVNGPVRFLPDCLFDAAPNVRELVRAETHTSTELDLRSMYGPTQTEAAGNLLVWCNLCEAEYFLNRPACEPILCYSCQTD</sequence>
<dbReference type="AlphaFoldDB" id="A0A0D2F656"/>
<name>A0A0D2F656_9EURO</name>
<evidence type="ECO:0000313" key="3">
    <source>
        <dbReference type="Proteomes" id="UP000054266"/>
    </source>
</evidence>
<dbReference type="STRING" id="5601.A0A0D2F656"/>
<dbReference type="Pfam" id="PF06985">
    <property type="entry name" value="HET"/>
    <property type="match status" value="1"/>
</dbReference>
<dbReference type="PANTHER" id="PTHR33112:SF13">
    <property type="entry name" value="HETEROKARYON INCOMPATIBILITY DOMAIN-CONTAINING PROTEIN"/>
    <property type="match status" value="1"/>
</dbReference>